<comment type="similarity">
    <text evidence="1">Belongs to the universal stress protein A family.</text>
</comment>
<dbReference type="Pfam" id="PF00582">
    <property type="entry name" value="Usp"/>
    <property type="match status" value="1"/>
</dbReference>
<dbReference type="SUPFAM" id="SSF52402">
    <property type="entry name" value="Adenine nucleotide alpha hydrolases-like"/>
    <property type="match status" value="1"/>
</dbReference>
<accession>A0A176ZE65</accession>
<evidence type="ECO:0000259" key="2">
    <source>
        <dbReference type="Pfam" id="PF00582"/>
    </source>
</evidence>
<organism evidence="3 4">
    <name type="scientific">Bradyrhizobium neotropicale</name>
    <dbReference type="NCBI Taxonomy" id="1497615"/>
    <lineage>
        <taxon>Bacteria</taxon>
        <taxon>Pseudomonadati</taxon>
        <taxon>Pseudomonadota</taxon>
        <taxon>Alphaproteobacteria</taxon>
        <taxon>Hyphomicrobiales</taxon>
        <taxon>Nitrobacteraceae</taxon>
        <taxon>Bradyrhizobium</taxon>
    </lineage>
</organism>
<reference evidence="3 4" key="1">
    <citation type="submission" date="2016-02" db="EMBL/GenBank/DDBJ databases">
        <title>Draft genome sequence of the strain BR 10247T Bradyrhizobium neotropicale isolated from nodules of Centrolobium paraense.</title>
        <authorList>
            <person name="Simoes-Araujo J.L."/>
            <person name="Barauna A.C."/>
            <person name="Silva K."/>
            <person name="Zilli J.E."/>
        </authorList>
    </citation>
    <scope>NUCLEOTIDE SEQUENCE [LARGE SCALE GENOMIC DNA]</scope>
    <source>
        <strain evidence="3 4">BR 10247</strain>
    </source>
</reference>
<evidence type="ECO:0000256" key="1">
    <source>
        <dbReference type="ARBA" id="ARBA00008791"/>
    </source>
</evidence>
<dbReference type="InterPro" id="IPR006015">
    <property type="entry name" value="Universal_stress_UspA"/>
</dbReference>
<dbReference type="AlphaFoldDB" id="A0A176ZE65"/>
<protein>
    <submittedName>
        <fullName evidence="3">Universal stress protein UspA</fullName>
    </submittedName>
</protein>
<dbReference type="PANTHER" id="PTHR46268">
    <property type="entry name" value="STRESS RESPONSE PROTEIN NHAX"/>
    <property type="match status" value="1"/>
</dbReference>
<dbReference type="PANTHER" id="PTHR46268:SF15">
    <property type="entry name" value="UNIVERSAL STRESS PROTEIN HP_0031"/>
    <property type="match status" value="1"/>
</dbReference>
<proteinExistence type="inferred from homology"/>
<dbReference type="Proteomes" id="UP000077173">
    <property type="component" value="Unassembled WGS sequence"/>
</dbReference>
<dbReference type="InterPro" id="IPR006016">
    <property type="entry name" value="UspA"/>
</dbReference>
<dbReference type="Gene3D" id="3.40.50.12370">
    <property type="match status" value="1"/>
</dbReference>
<comment type="caution">
    <text evidence="3">The sequence shown here is derived from an EMBL/GenBank/DDBJ whole genome shotgun (WGS) entry which is preliminary data.</text>
</comment>
<name>A0A176ZE65_9BRAD</name>
<dbReference type="CDD" id="cd00293">
    <property type="entry name" value="USP-like"/>
    <property type="match status" value="1"/>
</dbReference>
<dbReference type="PRINTS" id="PR01438">
    <property type="entry name" value="UNVRSLSTRESS"/>
</dbReference>
<dbReference type="EMBL" id="LSEF01000032">
    <property type="protein sequence ID" value="OAF18727.1"/>
    <property type="molecule type" value="Genomic_DNA"/>
</dbReference>
<feature type="domain" description="UspA" evidence="2">
    <location>
        <begin position="163"/>
        <end position="275"/>
    </location>
</feature>
<sequence>MFKDLLVHIPTERSPRPAIHASISLAMRAGTHLDAIATGYASTNVPFVAEGGAAVASSLQFEYERAIERADAALRVFEIEAKHAQINYGKYALSGTIAEIVSRVDAAARLYDLTIVSQADPDCDTFDNQLPQELLLQAGGPLLFIPYTFRGAFKASRVGICWDGSRLAARALRDATPFITEADALTIITLNASDVPADASPDRLVKHLARKGLPAKTVSLQSDRGNLQSSILSIAADESLDLLIMGGYGHSRLQETVFGGVTREMFRSMTLPVLMSH</sequence>
<gene>
    <name evidence="3" type="ORF">AXW67_02510</name>
</gene>
<evidence type="ECO:0000313" key="4">
    <source>
        <dbReference type="Proteomes" id="UP000077173"/>
    </source>
</evidence>
<keyword evidence="4" id="KW-1185">Reference proteome</keyword>
<evidence type="ECO:0000313" key="3">
    <source>
        <dbReference type="EMBL" id="OAF18727.1"/>
    </source>
</evidence>